<evidence type="ECO:0000313" key="1">
    <source>
        <dbReference type="EMBL" id="EJX10334.1"/>
    </source>
</evidence>
<organism evidence="1">
    <name type="scientific">gut metagenome</name>
    <dbReference type="NCBI Taxonomy" id="749906"/>
    <lineage>
        <taxon>unclassified sequences</taxon>
        <taxon>metagenomes</taxon>
        <taxon>organismal metagenomes</taxon>
    </lineage>
</organism>
<proteinExistence type="predicted"/>
<name>J9GR32_9ZZZZ</name>
<dbReference type="AlphaFoldDB" id="J9GR32"/>
<reference evidence="1" key="1">
    <citation type="journal article" date="2012" name="PLoS ONE">
        <title>Gene sets for utilization of primary and secondary nutrition supplies in the distal gut of endangered iberian lynx.</title>
        <authorList>
            <person name="Alcaide M."/>
            <person name="Messina E."/>
            <person name="Richter M."/>
            <person name="Bargiela R."/>
            <person name="Peplies J."/>
            <person name="Huws S.A."/>
            <person name="Newbold C.J."/>
            <person name="Golyshin P.N."/>
            <person name="Simon M.A."/>
            <person name="Lopez G."/>
            <person name="Yakimov M.M."/>
            <person name="Ferrer M."/>
        </authorList>
    </citation>
    <scope>NUCLEOTIDE SEQUENCE</scope>
</reference>
<dbReference type="EMBL" id="AMCI01000207">
    <property type="protein sequence ID" value="EJX10334.1"/>
    <property type="molecule type" value="Genomic_DNA"/>
</dbReference>
<comment type="caution">
    <text evidence="1">The sequence shown here is derived from an EMBL/GenBank/DDBJ whole genome shotgun (WGS) entry which is preliminary data.</text>
</comment>
<accession>J9GR32</accession>
<gene>
    <name evidence="1" type="ORF">EVA_01485</name>
</gene>
<dbReference type="Gene3D" id="2.40.70.10">
    <property type="entry name" value="Acid Proteases"/>
    <property type="match status" value="1"/>
</dbReference>
<protein>
    <submittedName>
        <fullName evidence="1">Uncharacterized protein</fullName>
    </submittedName>
</protein>
<dbReference type="InterPro" id="IPR021109">
    <property type="entry name" value="Peptidase_aspartic_dom_sf"/>
</dbReference>
<sequence>MAATLFFRYLQPTNCHTAEIQDRNDMKQYIIHIKTRGFLPHVGAWLLTGLLFCLPAKAQDLDSIVNAATQYATDNRIGALKTTYRDHKEEMPNYVRLYCEAAITHHDKAYERMLECIDTLRIWYPKQISSKTNLSLAELKAEGLRQLGRYDELATFCSQEIKQFQRKRLKDSSLYTLQNYLKKAKRMQGESARAQLLQLNDLNKIYELSKIYPKLKDRVGPFERTWSDYTLAQAFHDTEKVIRCGHILVEQFADSLDTETLAQCMLTVSQTLAIHCQWKALQEWIDRAQRIGAASEAVLAPYQRLIHRFSNYPQPKIILPDNGCSIATTYEWPLLLPVQINGSKPLLFNLNTEQPYTLISEKMARQLQLSVEPDTLQVAFEGQTIAVSPAIVEDLRLGAVQYHNILTLIVHEAYQPITFFDCTLGLHELISLGKIELLPEKIRIFPKATSAAQSKEPEVKHPQLYLNNLGSLRLLGKWNEKIRTFRLTPNSPRNVLDYSCHESIPTDSPNILLDLGEQKIQMRNPILTEDCPNQYCGILGLPFFRNYDSVVLDFNAMQLRVGNFIPYNPTRLNFCHTTDKLYLRRNFYALTAGNLLDTSEEQFLKMLLAMGNNQPQAVVQLVHQLRDSKSDFYDAYTELEALFLSGQYHDAQTLGEHLLQKETDNTQSKEAVKRLTTLCGLYAQYPPTQLSNSGSSATLTCDSHQTAEVKVNGKTVKTRFDIFQPNTYISEQQAKKLKVKDLGDYDGKTYGLIPAIDCNGITIQQVHCIILSKKSPLLRLLPGKGKGILLGWDNLRHLAGLSISRHALTLDAQPLASRYGGAPLCYNHGWQIETEAEGTFPTFELTNMGYNYGAQNSLRIDNLLLPEKDWTPKELSKIAATRTAGTISAAYLMKKTGKLIFDFQKMRLYLGSQH</sequence>